<gene>
    <name evidence="4" type="ORF">THRCLA_06326</name>
</gene>
<dbReference type="EMBL" id="JNBS01001771">
    <property type="protein sequence ID" value="OQR99974.1"/>
    <property type="molecule type" value="Genomic_DNA"/>
</dbReference>
<dbReference type="PANTHER" id="PTHR24171">
    <property type="entry name" value="ANKYRIN REPEAT DOMAIN-CONTAINING PROTEIN 39-RELATED"/>
    <property type="match status" value="1"/>
</dbReference>
<dbReference type="Pfam" id="PF12796">
    <property type="entry name" value="Ank_2"/>
    <property type="match status" value="1"/>
</dbReference>
<dbReference type="SMART" id="SM00248">
    <property type="entry name" value="ANK"/>
    <property type="match status" value="3"/>
</dbReference>
<evidence type="ECO:0000313" key="5">
    <source>
        <dbReference type="Proteomes" id="UP000243217"/>
    </source>
</evidence>
<dbReference type="InterPro" id="IPR002110">
    <property type="entry name" value="Ankyrin_rpt"/>
</dbReference>
<keyword evidence="2 3" id="KW-0040">ANK repeat</keyword>
<dbReference type="OrthoDB" id="539213at2759"/>
<keyword evidence="1" id="KW-0677">Repeat</keyword>
<evidence type="ECO:0000256" key="1">
    <source>
        <dbReference type="ARBA" id="ARBA00022737"/>
    </source>
</evidence>
<keyword evidence="5" id="KW-1185">Reference proteome</keyword>
<dbReference type="InterPro" id="IPR036770">
    <property type="entry name" value="Ankyrin_rpt-contain_sf"/>
</dbReference>
<dbReference type="AlphaFoldDB" id="A0A1V9ZPQ7"/>
<comment type="caution">
    <text evidence="4">The sequence shown here is derived from an EMBL/GenBank/DDBJ whole genome shotgun (WGS) entry which is preliminary data.</text>
</comment>
<dbReference type="Gene3D" id="1.25.40.20">
    <property type="entry name" value="Ankyrin repeat-containing domain"/>
    <property type="match status" value="1"/>
</dbReference>
<sequence>MEDDERELAKWNRRIEENRKIRASGLLDEANLLVYSMQKLSHKTTGLNLLDRYYIWSLVKKGYEINERDDTVRSYGIPPMVHAATRGWLMLTHLFVSNSGDVNYTSSIQESPISAACRRQHMTVIRYLAQRGANLNICDKSGFSCLRWACKHQDTSMLKLLLRYGASVTMDCGTTQLSALDWAREYDNITMVSLLEEQLVKEKKVTLTKLEAKHNEELALKKAKKKSKKLATEAAVINDHQLETTVTVRQRRARERIEQQQRQRIENHEQHTKAAFEARAKEVLTKISPVEHEVFSLPVEKEWYKVKSMHWQERSKQVKVDPEFETLSRLKRVMELSHSAMDEFATEPTPTHPPKALSVNFYFPKHSS</sequence>
<proteinExistence type="predicted"/>
<dbReference type="Proteomes" id="UP000243217">
    <property type="component" value="Unassembled WGS sequence"/>
</dbReference>
<evidence type="ECO:0000256" key="2">
    <source>
        <dbReference type="ARBA" id="ARBA00023043"/>
    </source>
</evidence>
<reference evidence="4 5" key="1">
    <citation type="journal article" date="2014" name="Genome Biol. Evol.">
        <title>The secreted proteins of Achlya hypogyna and Thraustotheca clavata identify the ancestral oomycete secretome and reveal gene acquisitions by horizontal gene transfer.</title>
        <authorList>
            <person name="Misner I."/>
            <person name="Blouin N."/>
            <person name="Leonard G."/>
            <person name="Richards T.A."/>
            <person name="Lane C.E."/>
        </authorList>
    </citation>
    <scope>NUCLEOTIDE SEQUENCE [LARGE SCALE GENOMIC DNA]</scope>
    <source>
        <strain evidence="4 5">ATCC 34112</strain>
    </source>
</reference>
<feature type="repeat" description="ANK" evidence="3">
    <location>
        <begin position="108"/>
        <end position="140"/>
    </location>
</feature>
<dbReference type="PROSITE" id="PS50088">
    <property type="entry name" value="ANK_REPEAT"/>
    <property type="match status" value="1"/>
</dbReference>
<name>A0A1V9ZPQ7_9STRA</name>
<evidence type="ECO:0000313" key="4">
    <source>
        <dbReference type="EMBL" id="OQR99974.1"/>
    </source>
</evidence>
<evidence type="ECO:0000256" key="3">
    <source>
        <dbReference type="PROSITE-ProRule" id="PRU00023"/>
    </source>
</evidence>
<organism evidence="4 5">
    <name type="scientific">Thraustotheca clavata</name>
    <dbReference type="NCBI Taxonomy" id="74557"/>
    <lineage>
        <taxon>Eukaryota</taxon>
        <taxon>Sar</taxon>
        <taxon>Stramenopiles</taxon>
        <taxon>Oomycota</taxon>
        <taxon>Saprolegniomycetes</taxon>
        <taxon>Saprolegniales</taxon>
        <taxon>Achlyaceae</taxon>
        <taxon>Thraustotheca</taxon>
    </lineage>
</organism>
<dbReference type="SUPFAM" id="SSF48403">
    <property type="entry name" value="Ankyrin repeat"/>
    <property type="match status" value="1"/>
</dbReference>
<accession>A0A1V9ZPQ7</accession>
<dbReference type="STRING" id="74557.A0A1V9ZPQ7"/>
<protein>
    <submittedName>
        <fullName evidence="4">Uncharacterized protein</fullName>
    </submittedName>
</protein>